<keyword evidence="5" id="KW-0496">Mitochondrion</keyword>
<dbReference type="SUPFAM" id="SSF54768">
    <property type="entry name" value="dsRNA-binding domain-like"/>
    <property type="match status" value="1"/>
</dbReference>
<dbReference type="Proteomes" id="UP000663879">
    <property type="component" value="Unassembled WGS sequence"/>
</dbReference>
<dbReference type="PANTHER" id="PTHR11207">
    <property type="entry name" value="RIBONUCLEASE III"/>
    <property type="match status" value="1"/>
</dbReference>
<dbReference type="FunFam" id="3.30.160.20:FF:000037">
    <property type="entry name" value="39S ribosomal protein L44, mitochondrial"/>
    <property type="match status" value="1"/>
</dbReference>
<keyword evidence="2 9" id="KW-0694">RNA-binding</keyword>
<dbReference type="GO" id="GO:0005762">
    <property type="term" value="C:mitochondrial large ribosomal subunit"/>
    <property type="evidence" value="ECO:0007669"/>
    <property type="project" value="TreeGrafter"/>
</dbReference>
<dbReference type="CDD" id="cd19874">
    <property type="entry name" value="DSRM_MRPL44"/>
    <property type="match status" value="1"/>
</dbReference>
<evidence type="ECO:0000256" key="1">
    <source>
        <dbReference type="ARBA" id="ARBA00004173"/>
    </source>
</evidence>
<keyword evidence="4" id="KW-0689">Ribosomal protein</keyword>
<evidence type="ECO:0000313" key="12">
    <source>
        <dbReference type="Proteomes" id="UP000663879"/>
    </source>
</evidence>
<dbReference type="GO" id="GO:0006396">
    <property type="term" value="P:RNA processing"/>
    <property type="evidence" value="ECO:0007669"/>
    <property type="project" value="InterPro"/>
</dbReference>
<evidence type="ECO:0000256" key="7">
    <source>
        <dbReference type="ARBA" id="ARBA00024034"/>
    </source>
</evidence>
<name>A0A813UMW1_9BILA</name>
<dbReference type="AlphaFoldDB" id="A0A813UMW1"/>
<dbReference type="EMBL" id="CAJNOC010000994">
    <property type="protein sequence ID" value="CAF0824895.1"/>
    <property type="molecule type" value="Genomic_DNA"/>
</dbReference>
<comment type="subcellular location">
    <subcellularLocation>
        <location evidence="1">Mitochondrion</location>
    </subcellularLocation>
</comment>
<gene>
    <name evidence="11" type="ORF">OXX778_LOCUS7667</name>
</gene>
<sequence>MGFYDKFIKEGVKGYSLRGGAFAKWRYPLNKVLYRKRQAAGPEPERPRSIWSNWNYDSEIFAFSNRLNENFKESLLRQAFVDPSYSISEKAKLQDIGIEFDVAQNNTSLAKEGESICKNYIRALLNFWYPKLPNQGVEAVVDFLTKTDSLAYISKNIGIKDLVKTEEFPISDETLKSTLYAVIGALKQSDNVVRAHLFINDFIVTQLVGQDINEIWKIENPMGLLCEEFKKSERKVLPKSRLIWSTGATTPTSAFVVGLYLDKEFLSKGSGETVEIAEEMAARDALRRLYGTGEETAPIPYGEKARKFSQIINSLYEKFQTSSKIRQ</sequence>
<reference evidence="11" key="1">
    <citation type="submission" date="2021-02" db="EMBL/GenBank/DDBJ databases">
        <authorList>
            <person name="Nowell W R."/>
        </authorList>
    </citation>
    <scope>NUCLEOTIDE SEQUENCE</scope>
    <source>
        <strain evidence="11">Ploen Becks lab</strain>
    </source>
</reference>
<dbReference type="PANTHER" id="PTHR11207:SF5">
    <property type="entry name" value="LARGE RIBOSOMAL SUBUNIT PROTEIN ML44"/>
    <property type="match status" value="1"/>
</dbReference>
<evidence type="ECO:0000313" key="11">
    <source>
        <dbReference type="EMBL" id="CAF0824895.1"/>
    </source>
</evidence>
<evidence type="ECO:0000256" key="3">
    <source>
        <dbReference type="ARBA" id="ARBA00022946"/>
    </source>
</evidence>
<keyword evidence="3" id="KW-0809">Transit peptide</keyword>
<evidence type="ECO:0000256" key="2">
    <source>
        <dbReference type="ARBA" id="ARBA00022884"/>
    </source>
</evidence>
<dbReference type="Pfam" id="PF22892">
    <property type="entry name" value="DSRM_MRPL44"/>
    <property type="match status" value="1"/>
</dbReference>
<evidence type="ECO:0000256" key="8">
    <source>
        <dbReference type="ARBA" id="ARBA00035187"/>
    </source>
</evidence>
<dbReference type="InterPro" id="IPR036389">
    <property type="entry name" value="RNase_III_sf"/>
</dbReference>
<dbReference type="Pfam" id="PF22935">
    <property type="entry name" value="RM44_endonuclase"/>
    <property type="match status" value="1"/>
</dbReference>
<keyword evidence="12" id="KW-1185">Reference proteome</keyword>
<dbReference type="InterPro" id="IPR044444">
    <property type="entry name" value="Ribosomal_mL44_DSRM_metazoa"/>
</dbReference>
<evidence type="ECO:0000256" key="9">
    <source>
        <dbReference type="PROSITE-ProRule" id="PRU00266"/>
    </source>
</evidence>
<evidence type="ECO:0000256" key="5">
    <source>
        <dbReference type="ARBA" id="ARBA00023128"/>
    </source>
</evidence>
<evidence type="ECO:0000256" key="6">
    <source>
        <dbReference type="ARBA" id="ARBA00023274"/>
    </source>
</evidence>
<dbReference type="GO" id="GO:0003725">
    <property type="term" value="F:double-stranded RNA binding"/>
    <property type="evidence" value="ECO:0007669"/>
    <property type="project" value="InterPro"/>
</dbReference>
<dbReference type="InterPro" id="IPR014720">
    <property type="entry name" value="dsRBD_dom"/>
</dbReference>
<dbReference type="OrthoDB" id="444135at2759"/>
<dbReference type="Gene3D" id="3.30.160.20">
    <property type="match status" value="1"/>
</dbReference>
<dbReference type="GO" id="GO:0004525">
    <property type="term" value="F:ribonuclease III activity"/>
    <property type="evidence" value="ECO:0007669"/>
    <property type="project" value="InterPro"/>
</dbReference>
<feature type="domain" description="DRBM" evidence="10">
    <location>
        <begin position="220"/>
        <end position="291"/>
    </location>
</feature>
<dbReference type="GO" id="GO:0070125">
    <property type="term" value="P:mitochondrial translational elongation"/>
    <property type="evidence" value="ECO:0007669"/>
    <property type="project" value="TreeGrafter"/>
</dbReference>
<dbReference type="SUPFAM" id="SSF69065">
    <property type="entry name" value="RNase III domain-like"/>
    <property type="match status" value="1"/>
</dbReference>
<comment type="similarity">
    <text evidence="7">Belongs to the ribonuclease III family. Mitochondrion-specific ribosomal protein mL44 subfamily.</text>
</comment>
<dbReference type="PROSITE" id="PS50137">
    <property type="entry name" value="DS_RBD"/>
    <property type="match status" value="1"/>
</dbReference>
<dbReference type="InterPro" id="IPR055189">
    <property type="entry name" value="RM44_endonuclase"/>
</dbReference>
<organism evidence="11 12">
    <name type="scientific">Brachionus calyciflorus</name>
    <dbReference type="NCBI Taxonomy" id="104777"/>
    <lineage>
        <taxon>Eukaryota</taxon>
        <taxon>Metazoa</taxon>
        <taxon>Spiralia</taxon>
        <taxon>Gnathifera</taxon>
        <taxon>Rotifera</taxon>
        <taxon>Eurotatoria</taxon>
        <taxon>Monogononta</taxon>
        <taxon>Pseudotrocha</taxon>
        <taxon>Ploima</taxon>
        <taxon>Brachionidae</taxon>
        <taxon>Brachionus</taxon>
    </lineage>
</organism>
<dbReference type="Gene3D" id="1.10.1520.10">
    <property type="entry name" value="Ribonuclease III domain"/>
    <property type="match status" value="1"/>
</dbReference>
<protein>
    <recommendedName>
        <fullName evidence="8">Large ribosomal subunit protein mL44</fullName>
    </recommendedName>
</protein>
<accession>A0A813UMW1</accession>
<proteinExistence type="inferred from homology"/>
<evidence type="ECO:0000259" key="10">
    <source>
        <dbReference type="PROSITE" id="PS50137"/>
    </source>
</evidence>
<dbReference type="GO" id="GO:0070877">
    <property type="term" value="C:microprocessor complex"/>
    <property type="evidence" value="ECO:0007669"/>
    <property type="project" value="TreeGrafter"/>
</dbReference>
<evidence type="ECO:0000256" key="4">
    <source>
        <dbReference type="ARBA" id="ARBA00022980"/>
    </source>
</evidence>
<comment type="caution">
    <text evidence="11">The sequence shown here is derived from an EMBL/GenBank/DDBJ whole genome shotgun (WGS) entry which is preliminary data.</text>
</comment>
<keyword evidence="6" id="KW-0687">Ribonucleoprotein</keyword>